<evidence type="ECO:0000313" key="8">
    <source>
        <dbReference type="Proteomes" id="UP000194903"/>
    </source>
</evidence>
<dbReference type="EMBL" id="NHOC01000003">
    <property type="protein sequence ID" value="OUM21144.1"/>
    <property type="molecule type" value="Genomic_DNA"/>
</dbReference>
<evidence type="ECO:0000256" key="1">
    <source>
        <dbReference type="ARBA" id="ARBA00004651"/>
    </source>
</evidence>
<feature type="transmembrane region" description="Helical" evidence="6">
    <location>
        <begin position="404"/>
        <end position="427"/>
    </location>
</feature>
<dbReference type="AlphaFoldDB" id="A0A252F5V8"/>
<evidence type="ECO:0000313" key="7">
    <source>
        <dbReference type="EMBL" id="OUM21144.1"/>
    </source>
</evidence>
<sequence length="506" mass="58119">MRFARTKNTLRNIAFGSVNRIINIVLPFISRTVILYVMGTQYLGLSSLFSSILSFLSLTELGVGSAMVYSMYKPIAENDHTTIKALLNLYRKLYRIIGTVILVIGLFLMPFLKILVPEELPPDINLYLLYFIYLFNAVLSYWLFAYKNALLQAYQRDDINSKIASIITPASYAVMLLCLFLTKEYYAYVIWLPVFTVLTNILRCAFVNRNFPNMKPEGEVSTELKHSIFKKTTALIGTKLNTVVLNAADNLVMSAFLGLTVIAMYGNYHYIMTAITGFTGIIYSSMTAGLGNSLQTDSLDTNYRNFEKFSFINSWLVGWCTVCLVCLYQPFMQIWVGEELMFPFYVVLEMGLYFYIYQIRKIPVVYKDAAGIWWEDRFRPYVCMVVNVVLNIVLVQIVGISGVILSTVFSLFISIPWENYTIFKYVFHCSSKVYYEKMLFSAATMLLAGTVTFWICSMFEDRTLTFLLRICICVIVPNGIFALCNCKRSEFEGMIAMVRRILKRQF</sequence>
<keyword evidence="4 6" id="KW-1133">Transmembrane helix</keyword>
<feature type="transmembrane region" description="Helical" evidence="6">
    <location>
        <begin position="21"/>
        <end position="39"/>
    </location>
</feature>
<dbReference type="RefSeq" id="WP_087017894.1">
    <property type="nucleotide sequence ID" value="NZ_NHOC01000003.1"/>
</dbReference>
<feature type="transmembrane region" description="Helical" evidence="6">
    <location>
        <begin position="378"/>
        <end position="398"/>
    </location>
</feature>
<accession>A0A252F5V8</accession>
<feature type="transmembrane region" description="Helical" evidence="6">
    <location>
        <begin position="124"/>
        <end position="143"/>
    </location>
</feature>
<feature type="transmembrane region" description="Helical" evidence="6">
    <location>
        <begin position="311"/>
        <end position="334"/>
    </location>
</feature>
<evidence type="ECO:0000256" key="5">
    <source>
        <dbReference type="ARBA" id="ARBA00023136"/>
    </source>
</evidence>
<keyword evidence="8" id="KW-1185">Reference proteome</keyword>
<evidence type="ECO:0008006" key="9">
    <source>
        <dbReference type="Google" id="ProtNLM"/>
    </source>
</evidence>
<feature type="transmembrane region" description="Helical" evidence="6">
    <location>
        <begin position="243"/>
        <end position="264"/>
    </location>
</feature>
<keyword evidence="3 6" id="KW-0812">Transmembrane</keyword>
<feature type="transmembrane region" description="Helical" evidence="6">
    <location>
        <begin position="188"/>
        <end position="206"/>
    </location>
</feature>
<comment type="subcellular location">
    <subcellularLocation>
        <location evidence="1">Cell membrane</location>
        <topology evidence="1">Multi-pass membrane protein</topology>
    </subcellularLocation>
</comment>
<feature type="transmembrane region" description="Helical" evidence="6">
    <location>
        <begin position="270"/>
        <end position="290"/>
    </location>
</feature>
<evidence type="ECO:0000256" key="2">
    <source>
        <dbReference type="ARBA" id="ARBA00022475"/>
    </source>
</evidence>
<dbReference type="Proteomes" id="UP000194903">
    <property type="component" value="Unassembled WGS sequence"/>
</dbReference>
<feature type="transmembrane region" description="Helical" evidence="6">
    <location>
        <begin position="93"/>
        <end position="112"/>
    </location>
</feature>
<dbReference type="InterPro" id="IPR050833">
    <property type="entry name" value="Poly_Biosynth_Transport"/>
</dbReference>
<feature type="transmembrane region" description="Helical" evidence="6">
    <location>
        <begin position="51"/>
        <end position="72"/>
    </location>
</feature>
<feature type="transmembrane region" description="Helical" evidence="6">
    <location>
        <begin position="340"/>
        <end position="357"/>
    </location>
</feature>
<dbReference type="PANTHER" id="PTHR30250">
    <property type="entry name" value="PST FAMILY PREDICTED COLANIC ACID TRANSPORTER"/>
    <property type="match status" value="1"/>
</dbReference>
<evidence type="ECO:0000256" key="4">
    <source>
        <dbReference type="ARBA" id="ARBA00022989"/>
    </source>
</evidence>
<feature type="transmembrane region" description="Helical" evidence="6">
    <location>
        <begin position="163"/>
        <end position="182"/>
    </location>
</feature>
<protein>
    <recommendedName>
        <fullName evidence="9">Polysaccharide biosynthesis protein</fullName>
    </recommendedName>
</protein>
<keyword evidence="5 6" id="KW-0472">Membrane</keyword>
<dbReference type="OrthoDB" id="8609648at2"/>
<reference evidence="7 8" key="1">
    <citation type="submission" date="2017-05" db="EMBL/GenBank/DDBJ databases">
        <title>Butyricicoccus porcorum sp. nov. a butyrate-producing bacterium from the swine intestinal tract.</title>
        <authorList>
            <person name="Trachsel J."/>
            <person name="Humphrey S."/>
            <person name="Allen H.K."/>
        </authorList>
    </citation>
    <scope>NUCLEOTIDE SEQUENCE [LARGE SCALE GENOMIC DNA]</scope>
    <source>
        <strain evidence="7">BB10</strain>
    </source>
</reference>
<proteinExistence type="predicted"/>
<comment type="caution">
    <text evidence="7">The sequence shown here is derived from an EMBL/GenBank/DDBJ whole genome shotgun (WGS) entry which is preliminary data.</text>
</comment>
<evidence type="ECO:0000256" key="3">
    <source>
        <dbReference type="ARBA" id="ARBA00022692"/>
    </source>
</evidence>
<feature type="transmembrane region" description="Helical" evidence="6">
    <location>
        <begin position="439"/>
        <end position="460"/>
    </location>
</feature>
<dbReference type="PANTHER" id="PTHR30250:SF11">
    <property type="entry name" value="O-ANTIGEN TRANSPORTER-RELATED"/>
    <property type="match status" value="1"/>
</dbReference>
<gene>
    <name evidence="7" type="ORF">CBW42_03665</name>
</gene>
<evidence type="ECO:0000256" key="6">
    <source>
        <dbReference type="SAM" id="Phobius"/>
    </source>
</evidence>
<keyword evidence="2" id="KW-1003">Cell membrane</keyword>
<name>A0A252F5V8_9FIRM</name>
<organism evidence="7 8">
    <name type="scientific">Butyricicoccus porcorum</name>
    <dbReference type="NCBI Taxonomy" id="1945634"/>
    <lineage>
        <taxon>Bacteria</taxon>
        <taxon>Bacillati</taxon>
        <taxon>Bacillota</taxon>
        <taxon>Clostridia</taxon>
        <taxon>Eubacteriales</taxon>
        <taxon>Butyricicoccaceae</taxon>
        <taxon>Butyricicoccus</taxon>
    </lineage>
</organism>
<dbReference type="GO" id="GO:0005886">
    <property type="term" value="C:plasma membrane"/>
    <property type="evidence" value="ECO:0007669"/>
    <property type="project" value="UniProtKB-SubCell"/>
</dbReference>
<feature type="transmembrane region" description="Helical" evidence="6">
    <location>
        <begin position="466"/>
        <end position="484"/>
    </location>
</feature>